<keyword evidence="2" id="KW-0472">Membrane</keyword>
<name>A0A8I1GGB2_9HYPH</name>
<protein>
    <submittedName>
        <fullName evidence="3">Trehalose-6-phosphate synthase</fullName>
    </submittedName>
</protein>
<dbReference type="InterPro" id="IPR001830">
    <property type="entry name" value="Glyco_trans_20"/>
</dbReference>
<keyword evidence="4" id="KW-1185">Reference proteome</keyword>
<dbReference type="Pfam" id="PF00982">
    <property type="entry name" value="Glyco_transf_20"/>
    <property type="match status" value="1"/>
</dbReference>
<proteinExistence type="inferred from homology"/>
<dbReference type="Gene3D" id="3.40.50.2000">
    <property type="entry name" value="Glycogen Phosphorylase B"/>
    <property type="match status" value="2"/>
</dbReference>
<dbReference type="PANTHER" id="PTHR10788">
    <property type="entry name" value="TREHALOSE-6-PHOSPHATE SYNTHASE"/>
    <property type="match status" value="1"/>
</dbReference>
<evidence type="ECO:0000256" key="1">
    <source>
        <dbReference type="ARBA" id="ARBA00008799"/>
    </source>
</evidence>
<comment type="caution">
    <text evidence="3">The sequence shown here is derived from an EMBL/GenBank/DDBJ whole genome shotgun (WGS) entry which is preliminary data.</text>
</comment>
<accession>A0A8I1GGB2</accession>
<evidence type="ECO:0000256" key="2">
    <source>
        <dbReference type="SAM" id="Phobius"/>
    </source>
</evidence>
<dbReference type="AlphaFoldDB" id="A0A8I1GGB2"/>
<dbReference type="GO" id="GO:0005992">
    <property type="term" value="P:trehalose biosynthetic process"/>
    <property type="evidence" value="ECO:0007669"/>
    <property type="project" value="InterPro"/>
</dbReference>
<reference evidence="3 4" key="1">
    <citation type="submission" date="2020-12" db="EMBL/GenBank/DDBJ databases">
        <title>Revised draft genomes of Rhodomicrobium vannielii ATCC 17100 and Rhodomicrobium udaipurense JA643.</title>
        <authorList>
            <person name="Conners E.M."/>
            <person name="Davenport E.J."/>
            <person name="Bose A."/>
        </authorList>
    </citation>
    <scope>NUCLEOTIDE SEQUENCE [LARGE SCALE GENOMIC DNA]</scope>
    <source>
        <strain evidence="3 4">JA643</strain>
    </source>
</reference>
<evidence type="ECO:0000313" key="3">
    <source>
        <dbReference type="EMBL" id="MBJ7544639.1"/>
    </source>
</evidence>
<evidence type="ECO:0000313" key="4">
    <source>
        <dbReference type="Proteomes" id="UP000623250"/>
    </source>
</evidence>
<feature type="transmembrane region" description="Helical" evidence="2">
    <location>
        <begin position="35"/>
        <end position="57"/>
    </location>
</feature>
<sequence length="776" mass="86458">MRWPTSFLARNLPIIGGDSSLSRFPLWRNPTVRMFVRYASSALVATVLIVLALAPYASALVEQWSRNDVELRSRLVFNSIRHSFSELLAANDKAGIDDLFARVANDDRVLGLGFCVDPGVLRFQTKLMPSTFSCKKAARSETASFSSITDDGTHLIAASFPIAVRNAKGHLVILHDLSFATKRSAEARTFLTAALVGIVLVSTLLAALAVLAVVRRWLIGLRESLSSAAQGQNIEEMTSRLGPIGEELRLALRKMDLNRVASVDTERTEWTAETIREVMNGELANAQVIVVSNREPYIHNREADGIKLQIPASGLVSALEPVTRACGGTWIAHGSGSADQEMADSEGRIRVPPDNPGYTLRRVWISEHEQEGYYYSLANEGLWPLCHIAFVRPTFRAADWDTYRAINERFAKAVVDEAKTDSPIVLVQDYHFALLPRMVRARLPKATIITFWHIPWPNSETFSIFPWKEEIVQGLLGSSIVGFHTQFHCNNFIETADRFIESRIDREHASITLSGRETFVRPYPISIEWPPAALGGQKPVAECRSAVRERLGIPAETHLAVGIERFDYTKGILDRMLAIDALLTAHPEWKGRFVFVQAAAPTRSKLPAYAALQAEAQRLAAEINDRHGINGVAPVHLVIRHHDPAEVFELFRAADVCIVSSLHDGMNLVAKEFVASRDDEQGVLALSTFAGASRELSEALMVNPYDPHSMAVAIERALTMPAAEQRERMRLMRDLIRNRNVYRWAGQMLLDASRLRKKQHVLEIAALHQKGGKRRT</sequence>
<keyword evidence="2" id="KW-0812">Transmembrane</keyword>
<dbReference type="EMBL" id="JAEMUK010000079">
    <property type="protein sequence ID" value="MBJ7544639.1"/>
    <property type="molecule type" value="Genomic_DNA"/>
</dbReference>
<comment type="similarity">
    <text evidence="1">Belongs to the glycosyltransferase 20 family.</text>
</comment>
<keyword evidence="2" id="KW-1133">Transmembrane helix</keyword>
<dbReference type="CDD" id="cd03788">
    <property type="entry name" value="GT20_TPS"/>
    <property type="match status" value="1"/>
</dbReference>
<dbReference type="SUPFAM" id="SSF53756">
    <property type="entry name" value="UDP-Glycosyltransferase/glycogen phosphorylase"/>
    <property type="match status" value="1"/>
</dbReference>
<feature type="transmembrane region" description="Helical" evidence="2">
    <location>
        <begin position="190"/>
        <end position="214"/>
    </location>
</feature>
<dbReference type="PANTHER" id="PTHR10788:SF106">
    <property type="entry name" value="BCDNA.GH08860"/>
    <property type="match status" value="1"/>
</dbReference>
<dbReference type="GO" id="GO:0003825">
    <property type="term" value="F:alpha,alpha-trehalose-phosphate synthase (UDP-forming) activity"/>
    <property type="evidence" value="ECO:0007669"/>
    <property type="project" value="TreeGrafter"/>
</dbReference>
<gene>
    <name evidence="3" type="ORF">JDN41_13880</name>
</gene>
<organism evidence="3 4">
    <name type="scientific">Rhodomicrobium udaipurense</name>
    <dbReference type="NCBI Taxonomy" id="1202716"/>
    <lineage>
        <taxon>Bacteria</taxon>
        <taxon>Pseudomonadati</taxon>
        <taxon>Pseudomonadota</taxon>
        <taxon>Alphaproteobacteria</taxon>
        <taxon>Hyphomicrobiales</taxon>
        <taxon>Hyphomicrobiaceae</taxon>
        <taxon>Rhodomicrobium</taxon>
    </lineage>
</organism>
<dbReference type="Proteomes" id="UP000623250">
    <property type="component" value="Unassembled WGS sequence"/>
</dbReference>